<keyword evidence="1" id="KW-0812">Transmembrane</keyword>
<gene>
    <name evidence="2" type="ORF">LPB3_03295</name>
</gene>
<evidence type="ECO:0000313" key="3">
    <source>
        <dbReference type="Proteomes" id="UP000092584"/>
    </source>
</evidence>
<dbReference type="AlphaFoldDB" id="A0A1B8U0K9"/>
<evidence type="ECO:0008006" key="4">
    <source>
        <dbReference type="Google" id="ProtNLM"/>
    </source>
</evidence>
<dbReference type="Proteomes" id="UP000092584">
    <property type="component" value="Unassembled WGS sequence"/>
</dbReference>
<feature type="transmembrane region" description="Helical" evidence="1">
    <location>
        <begin position="122"/>
        <end position="145"/>
    </location>
</feature>
<feature type="transmembrane region" description="Helical" evidence="1">
    <location>
        <begin position="157"/>
        <end position="179"/>
    </location>
</feature>
<sequence>MDLLENYKKAWVNQPEENEKLSSLEIYKLAHSKSSSIVKWIFIIGILEFVILNSLYFIIDMDEAYAEYKKMGLEDFIFYTQIAAYGILFYFLVMFYLNYRRISTTDATRTLMRKILKTRKTVRNYVLFNLSYMALIMIVVTIASINNNFDDLNNKQIFLIIIATLIATLLILGVLWLFYQLLYGFLLRKLNRNYKELAKLGETN</sequence>
<feature type="transmembrane region" description="Helical" evidence="1">
    <location>
        <begin position="37"/>
        <end position="58"/>
    </location>
</feature>
<dbReference type="RefSeq" id="WP_065318178.1">
    <property type="nucleotide sequence ID" value="NZ_CP017477.1"/>
</dbReference>
<proteinExistence type="predicted"/>
<dbReference type="EMBL" id="LSFM01000018">
    <property type="protein sequence ID" value="OBY65401.1"/>
    <property type="molecule type" value="Genomic_DNA"/>
</dbReference>
<comment type="caution">
    <text evidence="2">The sequence shown here is derived from an EMBL/GenBank/DDBJ whole genome shotgun (WGS) entry which is preliminary data.</text>
</comment>
<accession>A0A1B8U0K9</accession>
<dbReference type="OrthoDB" id="709028at2"/>
<dbReference type="STRING" id="1774273.LPB03_01815"/>
<organism evidence="2 3">
    <name type="scientific">Polaribacter vadi</name>
    <dbReference type="NCBI Taxonomy" id="1774273"/>
    <lineage>
        <taxon>Bacteria</taxon>
        <taxon>Pseudomonadati</taxon>
        <taxon>Bacteroidota</taxon>
        <taxon>Flavobacteriia</taxon>
        <taxon>Flavobacteriales</taxon>
        <taxon>Flavobacteriaceae</taxon>
    </lineage>
</organism>
<feature type="transmembrane region" description="Helical" evidence="1">
    <location>
        <begin position="78"/>
        <end position="99"/>
    </location>
</feature>
<dbReference type="KEGG" id="pob:LPB03_01815"/>
<keyword evidence="3" id="KW-1185">Reference proteome</keyword>
<evidence type="ECO:0000313" key="2">
    <source>
        <dbReference type="EMBL" id="OBY65401.1"/>
    </source>
</evidence>
<keyword evidence="1" id="KW-0472">Membrane</keyword>
<evidence type="ECO:0000256" key="1">
    <source>
        <dbReference type="SAM" id="Phobius"/>
    </source>
</evidence>
<name>A0A1B8U0K9_9FLAO</name>
<reference evidence="3" key="1">
    <citation type="submission" date="2016-02" db="EMBL/GenBank/DDBJ databases">
        <authorList>
            <person name="Shin S.-K."/>
            <person name="Yi H."/>
            <person name="Kim E."/>
        </authorList>
    </citation>
    <scope>NUCLEOTIDE SEQUENCE [LARGE SCALE GENOMIC DNA]</scope>
    <source>
        <strain evidence="3">LPB0003</strain>
    </source>
</reference>
<keyword evidence="1" id="KW-1133">Transmembrane helix</keyword>
<protein>
    <recommendedName>
        <fullName evidence="4">Beta-carotene 15,15'-monooxygenase</fullName>
    </recommendedName>
</protein>